<reference evidence="1 2" key="1">
    <citation type="submission" date="2019-08" db="EMBL/GenBank/DDBJ databases">
        <title>Whole genome of Aphis craccivora.</title>
        <authorList>
            <person name="Voronova N.V."/>
            <person name="Shulinski R.S."/>
            <person name="Bandarenka Y.V."/>
            <person name="Zhorov D.G."/>
            <person name="Warner D."/>
        </authorList>
    </citation>
    <scope>NUCLEOTIDE SEQUENCE [LARGE SCALE GENOMIC DNA]</scope>
    <source>
        <strain evidence="1">180601</strain>
        <tissue evidence="1">Whole Body</tissue>
    </source>
</reference>
<protein>
    <submittedName>
        <fullName evidence="1">Uncharacterized protein</fullName>
    </submittedName>
</protein>
<organism evidence="1 2">
    <name type="scientific">Aphis craccivora</name>
    <name type="common">Cowpea aphid</name>
    <dbReference type="NCBI Taxonomy" id="307492"/>
    <lineage>
        <taxon>Eukaryota</taxon>
        <taxon>Metazoa</taxon>
        <taxon>Ecdysozoa</taxon>
        <taxon>Arthropoda</taxon>
        <taxon>Hexapoda</taxon>
        <taxon>Insecta</taxon>
        <taxon>Pterygota</taxon>
        <taxon>Neoptera</taxon>
        <taxon>Paraneoptera</taxon>
        <taxon>Hemiptera</taxon>
        <taxon>Sternorrhyncha</taxon>
        <taxon>Aphidomorpha</taxon>
        <taxon>Aphidoidea</taxon>
        <taxon>Aphididae</taxon>
        <taxon>Aphidini</taxon>
        <taxon>Aphis</taxon>
        <taxon>Aphis</taxon>
    </lineage>
</organism>
<proteinExistence type="predicted"/>
<name>A0A6G0Y698_APHCR</name>
<accession>A0A6G0Y698</accession>
<dbReference type="AlphaFoldDB" id="A0A6G0Y698"/>
<dbReference type="Proteomes" id="UP000478052">
    <property type="component" value="Unassembled WGS sequence"/>
</dbReference>
<keyword evidence="2" id="KW-1185">Reference proteome</keyword>
<dbReference type="EMBL" id="VUJU01005978">
    <property type="protein sequence ID" value="KAF0749761.1"/>
    <property type="molecule type" value="Genomic_DNA"/>
</dbReference>
<evidence type="ECO:0000313" key="1">
    <source>
        <dbReference type="EMBL" id="KAF0749761.1"/>
    </source>
</evidence>
<evidence type="ECO:0000313" key="2">
    <source>
        <dbReference type="Proteomes" id="UP000478052"/>
    </source>
</evidence>
<gene>
    <name evidence="1" type="ORF">FWK35_00019956</name>
</gene>
<comment type="caution">
    <text evidence="1">The sequence shown here is derived from an EMBL/GenBank/DDBJ whole genome shotgun (WGS) entry which is preliminary data.</text>
</comment>
<sequence length="128" mass="15246">MSDSISLITRLNNKDLKVDEKYKANNFEIINTKFGSRVSVILNNKYKLLLPDKYLDIISQYLYEIFIIYKVISFVDKIVKIESPCYYNLDENLKKYLGFKDLNFIRTSSKSMIYYPLNSEHYINIEKD</sequence>